<evidence type="ECO:0000313" key="1">
    <source>
        <dbReference type="EMBL" id="QQK78063.1"/>
    </source>
</evidence>
<dbReference type="AlphaFoldDB" id="A0A7T7CDJ4"/>
<name>A0A7T7CDJ4_9BACI</name>
<keyword evidence="2" id="KW-1185">Reference proteome</keyword>
<evidence type="ECO:0000313" key="2">
    <source>
        <dbReference type="Proteomes" id="UP000595823"/>
    </source>
</evidence>
<dbReference type="KEGG" id="scia:HUG15_22385"/>
<protein>
    <submittedName>
        <fullName evidence="1">Uncharacterized protein</fullName>
    </submittedName>
</protein>
<gene>
    <name evidence="1" type="ORF">HUG15_22385</name>
</gene>
<sequence>MAKALVSLMQVRKLIFTFLPAKKGYFHLQWKGKISIAQPYLTYWNTLKDKRSDSICQGVFR</sequence>
<organism evidence="1 2">
    <name type="scientific">Salicibibacter cibarius</name>
    <dbReference type="NCBI Taxonomy" id="2743000"/>
    <lineage>
        <taxon>Bacteria</taxon>
        <taxon>Bacillati</taxon>
        <taxon>Bacillota</taxon>
        <taxon>Bacilli</taxon>
        <taxon>Bacillales</taxon>
        <taxon>Bacillaceae</taxon>
        <taxon>Salicibibacter</taxon>
    </lineage>
</organism>
<accession>A0A7T7CDJ4</accession>
<dbReference type="Proteomes" id="UP000595823">
    <property type="component" value="Chromosome"/>
</dbReference>
<proteinExistence type="predicted"/>
<reference evidence="1 2" key="1">
    <citation type="submission" date="2020-06" db="EMBL/GenBank/DDBJ databases">
        <title>Genomic analysis of Salicibibacter sp. NKC5-3.</title>
        <authorList>
            <person name="Oh Y.J."/>
        </authorList>
    </citation>
    <scope>NUCLEOTIDE SEQUENCE [LARGE SCALE GENOMIC DNA]</scope>
    <source>
        <strain evidence="1 2">NKC5-3</strain>
    </source>
</reference>
<dbReference type="EMBL" id="CP054705">
    <property type="protein sequence ID" value="QQK78063.1"/>
    <property type="molecule type" value="Genomic_DNA"/>
</dbReference>